<dbReference type="InterPro" id="IPR012337">
    <property type="entry name" value="RNaseH-like_sf"/>
</dbReference>
<evidence type="ECO:0000256" key="8">
    <source>
        <dbReference type="ARBA" id="ARBA00022759"/>
    </source>
</evidence>
<keyword evidence="8" id="KW-0255">Endonuclease</keyword>
<evidence type="ECO:0000313" key="12">
    <source>
        <dbReference type="EMBL" id="OCX71963.1"/>
    </source>
</evidence>
<dbReference type="GO" id="GO:0043137">
    <property type="term" value="P:DNA replication, removal of RNA primer"/>
    <property type="evidence" value="ECO:0007669"/>
    <property type="project" value="TreeGrafter"/>
</dbReference>
<dbReference type="PANTHER" id="PTHR10642">
    <property type="entry name" value="RIBONUCLEASE H1"/>
    <property type="match status" value="1"/>
</dbReference>
<proteinExistence type="inferred from homology"/>
<evidence type="ECO:0000313" key="13">
    <source>
        <dbReference type="Proteomes" id="UP000095008"/>
    </source>
</evidence>
<comment type="catalytic activity">
    <reaction evidence="1">
        <text>Endonucleolytic cleavage to 5'-phosphomonoester.</text>
        <dbReference type="EC" id="3.1.26.4"/>
    </reaction>
</comment>
<accession>A0A1C2I7L9</accession>
<comment type="subunit">
    <text evidence="4">Monomer.</text>
</comment>
<dbReference type="InterPro" id="IPR002156">
    <property type="entry name" value="RNaseH_domain"/>
</dbReference>
<dbReference type="PANTHER" id="PTHR10642:SF26">
    <property type="entry name" value="RIBONUCLEASE H1"/>
    <property type="match status" value="1"/>
</dbReference>
<evidence type="ECO:0000256" key="10">
    <source>
        <dbReference type="ARBA" id="ARBA00022842"/>
    </source>
</evidence>
<dbReference type="InterPro" id="IPR050092">
    <property type="entry name" value="RNase_H"/>
</dbReference>
<name>A0A1C2I7L9_ACITH</name>
<evidence type="ECO:0000256" key="1">
    <source>
        <dbReference type="ARBA" id="ARBA00000077"/>
    </source>
</evidence>
<reference evidence="12" key="1">
    <citation type="journal article" date="2016" name="Int. J. Mol. Sci.">
        <title>Comparative genomics of the extreme acidophile Acidithiobacillus thiooxidans reveals intraspecific divergence and niche adaptation.</title>
        <authorList>
            <person name="Zhang X."/>
            <person name="Feng X."/>
            <person name="Tao J."/>
            <person name="Ma L."/>
            <person name="Xiao Y."/>
            <person name="Liang Y."/>
            <person name="Liu X."/>
            <person name="Yin H."/>
        </authorList>
    </citation>
    <scope>NUCLEOTIDE SEQUENCE [LARGE SCALE GENOMIC DNA]</scope>
    <source>
        <strain evidence="12">DXS-W</strain>
    </source>
</reference>
<sequence length="152" mass="16842">MKRNLILSLWRIWCDGSCGPTNPGPCAWGSVIESPDGVRTEHCGFIQKQGTNNIAELTAAIESLRKVPEGAEVILCSDSQYVLKGLNEWMPGWIKKGWKTAAGKPVLNQALWQQLYALYSARKVQVEWVRGHNGHPENELADQLANRGLSMG</sequence>
<dbReference type="EC" id="3.1.26.4" evidence="5"/>
<keyword evidence="13" id="KW-1185">Reference proteome</keyword>
<dbReference type="AlphaFoldDB" id="A0A1C2I7L9"/>
<dbReference type="GO" id="GO:0046872">
    <property type="term" value="F:metal ion binding"/>
    <property type="evidence" value="ECO:0007669"/>
    <property type="project" value="UniProtKB-KW"/>
</dbReference>
<keyword evidence="10" id="KW-0460">Magnesium</keyword>
<comment type="similarity">
    <text evidence="3">Belongs to the RNase H family.</text>
</comment>
<dbReference type="Gene3D" id="3.30.420.10">
    <property type="entry name" value="Ribonuclease H-like superfamily/Ribonuclease H"/>
    <property type="match status" value="1"/>
</dbReference>
<dbReference type="SUPFAM" id="SSF53098">
    <property type="entry name" value="Ribonuclease H-like"/>
    <property type="match status" value="1"/>
</dbReference>
<evidence type="ECO:0000256" key="2">
    <source>
        <dbReference type="ARBA" id="ARBA00001946"/>
    </source>
</evidence>
<dbReference type="EMBL" id="LWRY01000120">
    <property type="protein sequence ID" value="OCX71963.1"/>
    <property type="molecule type" value="Genomic_DNA"/>
</dbReference>
<feature type="domain" description="RNase H type-1" evidence="11">
    <location>
        <begin position="6"/>
        <end position="150"/>
    </location>
</feature>
<dbReference type="Proteomes" id="UP000095008">
    <property type="component" value="Unassembled WGS sequence"/>
</dbReference>
<dbReference type="InterPro" id="IPR022892">
    <property type="entry name" value="RNaseHI"/>
</dbReference>
<evidence type="ECO:0000256" key="3">
    <source>
        <dbReference type="ARBA" id="ARBA00005300"/>
    </source>
</evidence>
<dbReference type="GO" id="GO:0004523">
    <property type="term" value="F:RNA-DNA hybrid ribonuclease activity"/>
    <property type="evidence" value="ECO:0007669"/>
    <property type="project" value="UniProtKB-EC"/>
</dbReference>
<organism evidence="12 13">
    <name type="scientific">Acidithiobacillus thiooxidans</name>
    <name type="common">Thiobacillus thiooxidans</name>
    <dbReference type="NCBI Taxonomy" id="930"/>
    <lineage>
        <taxon>Bacteria</taxon>
        <taxon>Pseudomonadati</taxon>
        <taxon>Pseudomonadota</taxon>
        <taxon>Acidithiobacillia</taxon>
        <taxon>Acidithiobacillales</taxon>
        <taxon>Acidithiobacillaceae</taxon>
        <taxon>Acidithiobacillus</taxon>
    </lineage>
</organism>
<keyword evidence="7" id="KW-0479">Metal-binding</keyword>
<evidence type="ECO:0000256" key="6">
    <source>
        <dbReference type="ARBA" id="ARBA00022722"/>
    </source>
</evidence>
<dbReference type="Pfam" id="PF00075">
    <property type="entry name" value="RNase_H"/>
    <property type="match status" value="1"/>
</dbReference>
<comment type="cofactor">
    <cofactor evidence="2">
        <name>Mg(2+)</name>
        <dbReference type="ChEBI" id="CHEBI:18420"/>
    </cofactor>
</comment>
<dbReference type="CDD" id="cd09278">
    <property type="entry name" value="RNase_HI_prokaryote_like"/>
    <property type="match status" value="1"/>
</dbReference>
<evidence type="ECO:0000256" key="4">
    <source>
        <dbReference type="ARBA" id="ARBA00011245"/>
    </source>
</evidence>
<protein>
    <recommendedName>
        <fullName evidence="5">ribonuclease H</fullName>
        <ecNumber evidence="5">3.1.26.4</ecNumber>
    </recommendedName>
</protein>
<gene>
    <name evidence="12" type="ORF">A6M23_10790</name>
</gene>
<evidence type="ECO:0000259" key="11">
    <source>
        <dbReference type="PROSITE" id="PS50879"/>
    </source>
</evidence>
<comment type="caution">
    <text evidence="12">The sequence shown here is derived from an EMBL/GenBank/DDBJ whole genome shotgun (WGS) entry which is preliminary data.</text>
</comment>
<dbReference type="GO" id="GO:0003676">
    <property type="term" value="F:nucleic acid binding"/>
    <property type="evidence" value="ECO:0007669"/>
    <property type="project" value="InterPro"/>
</dbReference>
<evidence type="ECO:0000256" key="7">
    <source>
        <dbReference type="ARBA" id="ARBA00022723"/>
    </source>
</evidence>
<evidence type="ECO:0000256" key="5">
    <source>
        <dbReference type="ARBA" id="ARBA00012180"/>
    </source>
</evidence>
<dbReference type="InterPro" id="IPR036397">
    <property type="entry name" value="RNaseH_sf"/>
</dbReference>
<dbReference type="PROSITE" id="PS50879">
    <property type="entry name" value="RNASE_H_1"/>
    <property type="match status" value="1"/>
</dbReference>
<keyword evidence="9" id="KW-0378">Hydrolase</keyword>
<keyword evidence="6" id="KW-0540">Nuclease</keyword>
<evidence type="ECO:0000256" key="9">
    <source>
        <dbReference type="ARBA" id="ARBA00022801"/>
    </source>
</evidence>